<dbReference type="EMBL" id="CAJHNJ030000502">
    <property type="protein sequence ID" value="CAG9138155.1"/>
    <property type="molecule type" value="Genomic_DNA"/>
</dbReference>
<name>A0A8S4GAV4_PLUXY</name>
<dbReference type="Proteomes" id="UP000653454">
    <property type="component" value="Unassembled WGS sequence"/>
</dbReference>
<reference evidence="1" key="1">
    <citation type="submission" date="2020-11" db="EMBL/GenBank/DDBJ databases">
        <authorList>
            <person name="Whiteford S."/>
        </authorList>
    </citation>
    <scope>NUCLEOTIDE SEQUENCE</scope>
</reference>
<accession>A0A8S4GAV4</accession>
<gene>
    <name evidence="1" type="ORF">PLXY2_LOCUS16411</name>
</gene>
<proteinExistence type="predicted"/>
<organism evidence="1 2">
    <name type="scientific">Plutella xylostella</name>
    <name type="common">Diamondback moth</name>
    <name type="synonym">Plutella maculipennis</name>
    <dbReference type="NCBI Taxonomy" id="51655"/>
    <lineage>
        <taxon>Eukaryota</taxon>
        <taxon>Metazoa</taxon>
        <taxon>Ecdysozoa</taxon>
        <taxon>Arthropoda</taxon>
        <taxon>Hexapoda</taxon>
        <taxon>Insecta</taxon>
        <taxon>Pterygota</taxon>
        <taxon>Neoptera</taxon>
        <taxon>Endopterygota</taxon>
        <taxon>Lepidoptera</taxon>
        <taxon>Glossata</taxon>
        <taxon>Ditrysia</taxon>
        <taxon>Yponomeutoidea</taxon>
        <taxon>Plutellidae</taxon>
        <taxon>Plutella</taxon>
    </lineage>
</organism>
<dbReference type="AlphaFoldDB" id="A0A8S4GAV4"/>
<keyword evidence="2" id="KW-1185">Reference proteome</keyword>
<comment type="caution">
    <text evidence="1">The sequence shown here is derived from an EMBL/GenBank/DDBJ whole genome shotgun (WGS) entry which is preliminary data.</text>
</comment>
<protein>
    <submittedName>
        <fullName evidence="1">(diamondback moth) hypothetical protein</fullName>
    </submittedName>
</protein>
<evidence type="ECO:0000313" key="1">
    <source>
        <dbReference type="EMBL" id="CAG9138155.1"/>
    </source>
</evidence>
<sequence length="224" mass="25369">MLVQETGLFALIMVTAVATKISLLRSDPQQEPDHMNTTLKDNEAIIGKFMETLLASGRYLKMVESVDRKLNHLDMNFHEHSNTILKYLNELLQFSKNSNAVGLEKSLMMMRQDLDKLKVSVARGPYNVLVKSLETISVVRNYATRKSAYQLHSAVTKLVFIVALQTKAKYSAVLEAKSIDMISVGEHIRNIKDILINYRVFPDRISKEMLQKARAVAMDLNIVA</sequence>
<evidence type="ECO:0000313" key="2">
    <source>
        <dbReference type="Proteomes" id="UP000653454"/>
    </source>
</evidence>